<keyword evidence="2" id="KW-1185">Reference proteome</keyword>
<evidence type="ECO:0000313" key="1">
    <source>
        <dbReference type="EMBL" id="MET3586761.1"/>
    </source>
</evidence>
<dbReference type="PROSITE" id="PS51257">
    <property type="entry name" value="PROKAR_LIPOPROTEIN"/>
    <property type="match status" value="1"/>
</dbReference>
<accession>A0ABV2H880</accession>
<sequence>MSSEFFRRPSLLPKLVMMVGAAALLSACQVRPLYSEAAGTGAKLADIAFTPADDRVEQVVRNRLIFLTSGGEGEPRLPQYQVALNVVAAYSDILDDEDAVGLQPGRVVVTGTYTLTRIKDASVLKTGSRRVTALLDVSSQEFAELRAVRDAEERAGRELAEFIRADLAIALAEEPQPQVTWQK</sequence>
<keyword evidence="1" id="KW-0449">Lipoprotein</keyword>
<reference evidence="1 2" key="1">
    <citation type="submission" date="2024-06" db="EMBL/GenBank/DDBJ databases">
        <title>Genomic Encyclopedia of Type Strains, Phase IV (KMG-IV): sequencing the most valuable type-strain genomes for metagenomic binning, comparative biology and taxonomic classification.</title>
        <authorList>
            <person name="Goeker M."/>
        </authorList>
    </citation>
    <scope>NUCLEOTIDE SEQUENCE [LARGE SCALE GENOMIC DNA]</scope>
    <source>
        <strain evidence="1 2">DSM 105042</strain>
    </source>
</reference>
<organism evidence="1 2">
    <name type="scientific">Pseudorhizobium tarimense</name>
    <dbReference type="NCBI Taxonomy" id="1079109"/>
    <lineage>
        <taxon>Bacteria</taxon>
        <taxon>Pseudomonadati</taxon>
        <taxon>Pseudomonadota</taxon>
        <taxon>Alphaproteobacteria</taxon>
        <taxon>Hyphomicrobiales</taxon>
        <taxon>Rhizobiaceae</taxon>
        <taxon>Rhizobium/Agrobacterium group</taxon>
        <taxon>Pseudorhizobium</taxon>
    </lineage>
</organism>
<gene>
    <name evidence="1" type="ORF">ABID21_002881</name>
</gene>
<dbReference type="EMBL" id="JBEPLJ010000010">
    <property type="protein sequence ID" value="MET3586761.1"/>
    <property type="molecule type" value="Genomic_DNA"/>
</dbReference>
<dbReference type="Proteomes" id="UP001549031">
    <property type="component" value="Unassembled WGS sequence"/>
</dbReference>
<name>A0ABV2H880_9HYPH</name>
<proteinExistence type="predicted"/>
<protein>
    <submittedName>
        <fullName evidence="1">LPS-assembly lipoprotein</fullName>
    </submittedName>
</protein>
<comment type="caution">
    <text evidence="1">The sequence shown here is derived from an EMBL/GenBank/DDBJ whole genome shotgun (WGS) entry which is preliminary data.</text>
</comment>
<evidence type="ECO:0000313" key="2">
    <source>
        <dbReference type="Proteomes" id="UP001549031"/>
    </source>
</evidence>
<dbReference type="Gene3D" id="3.30.160.150">
    <property type="entry name" value="Lipoprotein like domain"/>
    <property type="match status" value="1"/>
</dbReference>